<protein>
    <submittedName>
        <fullName evidence="1">Uncharacterized protein</fullName>
    </submittedName>
</protein>
<gene>
    <name evidence="1" type="ORF">SORBI_3009G082800</name>
</gene>
<reference evidence="1 2" key="1">
    <citation type="journal article" date="2009" name="Nature">
        <title>The Sorghum bicolor genome and the diversification of grasses.</title>
        <authorList>
            <person name="Paterson A.H."/>
            <person name="Bowers J.E."/>
            <person name="Bruggmann R."/>
            <person name="Dubchak I."/>
            <person name="Grimwood J."/>
            <person name="Gundlach H."/>
            <person name="Haberer G."/>
            <person name="Hellsten U."/>
            <person name="Mitros T."/>
            <person name="Poliakov A."/>
            <person name="Schmutz J."/>
            <person name="Spannagl M."/>
            <person name="Tang H."/>
            <person name="Wang X."/>
            <person name="Wicker T."/>
            <person name="Bharti A.K."/>
            <person name="Chapman J."/>
            <person name="Feltus F.A."/>
            <person name="Gowik U."/>
            <person name="Grigoriev I.V."/>
            <person name="Lyons E."/>
            <person name="Maher C.A."/>
            <person name="Martis M."/>
            <person name="Narechania A."/>
            <person name="Otillar R.P."/>
            <person name="Penning B.W."/>
            <person name="Salamov A.A."/>
            <person name="Wang Y."/>
            <person name="Zhang L."/>
            <person name="Carpita N.C."/>
            <person name="Freeling M."/>
            <person name="Gingle A.R."/>
            <person name="Hash C.T."/>
            <person name="Keller B."/>
            <person name="Klein P."/>
            <person name="Kresovich S."/>
            <person name="McCann M.C."/>
            <person name="Ming R."/>
            <person name="Peterson D.G."/>
            <person name="Mehboob-ur-Rahman"/>
            <person name="Ware D."/>
            <person name="Westhoff P."/>
            <person name="Mayer K.F."/>
            <person name="Messing J."/>
            <person name="Rokhsar D.S."/>
        </authorList>
    </citation>
    <scope>NUCLEOTIDE SEQUENCE [LARGE SCALE GENOMIC DNA]</scope>
    <source>
        <strain evidence="2">cv. BTx623</strain>
    </source>
</reference>
<evidence type="ECO:0000313" key="2">
    <source>
        <dbReference type="Proteomes" id="UP000000768"/>
    </source>
</evidence>
<dbReference type="AlphaFoldDB" id="A0A1Z5R1I5"/>
<dbReference type="Gramene" id="OQU77644">
    <property type="protein sequence ID" value="OQU77644"/>
    <property type="gene ID" value="SORBI_3009G082800"/>
</dbReference>
<name>A0A1Z5R1I5_SORBI</name>
<organism evidence="1 2">
    <name type="scientific">Sorghum bicolor</name>
    <name type="common">Sorghum</name>
    <name type="synonym">Sorghum vulgare</name>
    <dbReference type="NCBI Taxonomy" id="4558"/>
    <lineage>
        <taxon>Eukaryota</taxon>
        <taxon>Viridiplantae</taxon>
        <taxon>Streptophyta</taxon>
        <taxon>Embryophyta</taxon>
        <taxon>Tracheophyta</taxon>
        <taxon>Spermatophyta</taxon>
        <taxon>Magnoliopsida</taxon>
        <taxon>Liliopsida</taxon>
        <taxon>Poales</taxon>
        <taxon>Poaceae</taxon>
        <taxon>PACMAD clade</taxon>
        <taxon>Panicoideae</taxon>
        <taxon>Andropogonodae</taxon>
        <taxon>Andropogoneae</taxon>
        <taxon>Sorghinae</taxon>
        <taxon>Sorghum</taxon>
    </lineage>
</organism>
<accession>A0A1Z5R1I5</accession>
<dbReference type="InParanoid" id="A0A1Z5R1I5"/>
<dbReference type="Proteomes" id="UP000000768">
    <property type="component" value="Chromosome 9"/>
</dbReference>
<reference evidence="2" key="2">
    <citation type="journal article" date="2018" name="Plant J.">
        <title>The Sorghum bicolor reference genome: improved assembly, gene annotations, a transcriptome atlas, and signatures of genome organization.</title>
        <authorList>
            <person name="McCormick R.F."/>
            <person name="Truong S.K."/>
            <person name="Sreedasyam A."/>
            <person name="Jenkins J."/>
            <person name="Shu S."/>
            <person name="Sims D."/>
            <person name="Kennedy M."/>
            <person name="Amirebrahimi M."/>
            <person name="Weers B.D."/>
            <person name="McKinley B."/>
            <person name="Mattison A."/>
            <person name="Morishige D.T."/>
            <person name="Grimwood J."/>
            <person name="Schmutz J."/>
            <person name="Mullet J.E."/>
        </authorList>
    </citation>
    <scope>NUCLEOTIDE SEQUENCE [LARGE SCALE GENOMIC DNA]</scope>
    <source>
        <strain evidence="2">cv. BTx623</strain>
    </source>
</reference>
<sequence length="186" mass="19859">MAVLPNSQWRQRLFPYLISCCTSPVLCCREPTGGAGAHCHEVCQDRVDSSKALRPDQEATVLHQCWSCLTKRQRLPHLATGAISLPPSGALSLPPGGAVLHPGGQRPTPCARRKNGFYSLSYSCSWPSGSAAQGVGGIHQATVSGRVEGYRRRNVAGQNGEEADELVVQGHDAHNALLRTEVALLG</sequence>
<keyword evidence="2" id="KW-1185">Reference proteome</keyword>
<dbReference type="ExpressionAtlas" id="A0A1Z5R1I5">
    <property type="expression patterns" value="baseline and differential"/>
</dbReference>
<evidence type="ECO:0000313" key="1">
    <source>
        <dbReference type="EMBL" id="OQU77644.1"/>
    </source>
</evidence>
<proteinExistence type="predicted"/>
<dbReference type="EMBL" id="CM000768">
    <property type="protein sequence ID" value="OQU77644.1"/>
    <property type="molecule type" value="Genomic_DNA"/>
</dbReference>